<feature type="transmembrane region" description="Helical" evidence="8">
    <location>
        <begin position="226"/>
        <end position="251"/>
    </location>
</feature>
<dbReference type="PANTHER" id="PTHR23502:SF132">
    <property type="entry name" value="POLYAMINE TRANSPORTER 2-RELATED"/>
    <property type="match status" value="1"/>
</dbReference>
<keyword evidence="5 8" id="KW-0812">Transmembrane</keyword>
<evidence type="ECO:0000259" key="9">
    <source>
        <dbReference type="PROSITE" id="PS50850"/>
    </source>
</evidence>
<evidence type="ECO:0000256" key="8">
    <source>
        <dbReference type="RuleBase" id="RU365088"/>
    </source>
</evidence>
<dbReference type="InterPro" id="IPR036259">
    <property type="entry name" value="MFS_trans_sf"/>
</dbReference>
<evidence type="ECO:0000256" key="1">
    <source>
        <dbReference type="ARBA" id="ARBA00004651"/>
    </source>
</evidence>
<evidence type="ECO:0000256" key="3">
    <source>
        <dbReference type="ARBA" id="ARBA00022448"/>
    </source>
</evidence>
<feature type="transmembrane region" description="Helical" evidence="8">
    <location>
        <begin position="113"/>
        <end position="134"/>
    </location>
</feature>
<name>A0ABT3AB10_9ALTE</name>
<feature type="transmembrane region" description="Helical" evidence="8">
    <location>
        <begin position="177"/>
        <end position="194"/>
    </location>
</feature>
<keyword evidence="8" id="KW-0997">Cell inner membrane</keyword>
<feature type="transmembrane region" description="Helical" evidence="8">
    <location>
        <begin position="146"/>
        <end position="171"/>
    </location>
</feature>
<keyword evidence="3 8" id="KW-0813">Transport</keyword>
<accession>A0ABT3AB10</accession>
<dbReference type="InterPro" id="IPR011701">
    <property type="entry name" value="MFS"/>
</dbReference>
<feature type="transmembrane region" description="Helical" evidence="8">
    <location>
        <begin position="88"/>
        <end position="107"/>
    </location>
</feature>
<evidence type="ECO:0000256" key="5">
    <source>
        <dbReference type="ARBA" id="ARBA00022692"/>
    </source>
</evidence>
<feature type="transmembrane region" description="Helical" evidence="8">
    <location>
        <begin position="21"/>
        <end position="43"/>
    </location>
</feature>
<dbReference type="RefSeq" id="WP_263713140.1">
    <property type="nucleotide sequence ID" value="NZ_JAOWKX010000007.1"/>
</dbReference>
<gene>
    <name evidence="10" type="ORF">OE749_14275</name>
</gene>
<feature type="domain" description="Major facilitator superfamily (MFS) profile" evidence="9">
    <location>
        <begin position="21"/>
        <end position="411"/>
    </location>
</feature>
<feature type="transmembrane region" description="Helical" evidence="8">
    <location>
        <begin position="58"/>
        <end position="76"/>
    </location>
</feature>
<protein>
    <recommendedName>
        <fullName evidence="8">Bcr/CflA family efflux transporter</fullName>
    </recommendedName>
</protein>
<dbReference type="InterPro" id="IPR020846">
    <property type="entry name" value="MFS_dom"/>
</dbReference>
<comment type="similarity">
    <text evidence="2 8">Belongs to the major facilitator superfamily. Bcr/CmlA family.</text>
</comment>
<feature type="transmembrane region" description="Helical" evidence="8">
    <location>
        <begin position="385"/>
        <end position="404"/>
    </location>
</feature>
<evidence type="ECO:0000256" key="7">
    <source>
        <dbReference type="ARBA" id="ARBA00023136"/>
    </source>
</evidence>
<dbReference type="PROSITE" id="PS50850">
    <property type="entry name" value="MFS"/>
    <property type="match status" value="1"/>
</dbReference>
<evidence type="ECO:0000256" key="6">
    <source>
        <dbReference type="ARBA" id="ARBA00022989"/>
    </source>
</evidence>
<evidence type="ECO:0000256" key="2">
    <source>
        <dbReference type="ARBA" id="ARBA00006236"/>
    </source>
</evidence>
<evidence type="ECO:0000256" key="4">
    <source>
        <dbReference type="ARBA" id="ARBA00022475"/>
    </source>
</evidence>
<dbReference type="EMBL" id="JAOWKX010000007">
    <property type="protein sequence ID" value="MCV2885861.1"/>
    <property type="molecule type" value="Genomic_DNA"/>
</dbReference>
<keyword evidence="6 8" id="KW-1133">Transmembrane helix</keyword>
<dbReference type="CDD" id="cd17320">
    <property type="entry name" value="MFS_MdfA_MDR_like"/>
    <property type="match status" value="1"/>
</dbReference>
<feature type="transmembrane region" description="Helical" evidence="8">
    <location>
        <begin position="294"/>
        <end position="313"/>
    </location>
</feature>
<dbReference type="SUPFAM" id="SSF103473">
    <property type="entry name" value="MFS general substrate transporter"/>
    <property type="match status" value="1"/>
</dbReference>
<feature type="transmembrane region" description="Helical" evidence="8">
    <location>
        <begin position="263"/>
        <end position="282"/>
    </location>
</feature>
<evidence type="ECO:0000313" key="10">
    <source>
        <dbReference type="EMBL" id="MCV2885861.1"/>
    </source>
</evidence>
<comment type="caution">
    <text evidence="10">The sequence shown here is derived from an EMBL/GenBank/DDBJ whole genome shotgun (WGS) entry which is preliminary data.</text>
</comment>
<comment type="subcellular location">
    <subcellularLocation>
        <location evidence="8">Cell inner membrane</location>
        <topology evidence="8">Multi-pass membrane protein</topology>
    </subcellularLocation>
    <subcellularLocation>
        <location evidence="1">Cell membrane</location>
        <topology evidence="1">Multi-pass membrane protein</topology>
    </subcellularLocation>
</comment>
<dbReference type="PANTHER" id="PTHR23502">
    <property type="entry name" value="MAJOR FACILITATOR SUPERFAMILY"/>
    <property type="match status" value="1"/>
</dbReference>
<feature type="transmembrane region" description="Helical" evidence="8">
    <location>
        <begin position="352"/>
        <end position="379"/>
    </location>
</feature>
<keyword evidence="4" id="KW-1003">Cell membrane</keyword>
<keyword evidence="7 8" id="KW-0472">Membrane</keyword>
<dbReference type="NCBIfam" id="TIGR00710">
    <property type="entry name" value="efflux_Bcr_CflA"/>
    <property type="match status" value="1"/>
</dbReference>
<sequence length="421" mass="45845">MSLHNPHTTEVNKPALSLAEFVSLMALMTSLVALSIDAMLPALDRIGLELGSQNQQETYLIVSLFFIGMAFGQLYYGPVSDTKGRRYAIVSGLVVFSVGTVICMFAPTMEILLLGRVIQAFGVSGPRIASLAVIRDQYAGDAMARVMSFIMMVFILVPMIAPLFGQLIMLWFEWRHIFTAFLFIGFAGGAWFFLRQPETLPANKRHGFSWARLFDSSKFILTHKVVMGYTLAMGFIFGAFVSYLGASQAIFDGIYHVGQAFPLYFAVLAFSIGFASFVNGKLVMRMGMFTLSKIALAGVVLGSTTLSILALSYTGKPPLPIFVMVLFTTFFFVGILFGNLNAMAMLPLGHVAGLGAAIIGFISSFLSVPIAIFIGSYIVDSVSPMVMGFLVCSIAASIAVFWAGNPHQKEDSQEMPEQVIE</sequence>
<evidence type="ECO:0000313" key="11">
    <source>
        <dbReference type="Proteomes" id="UP001652504"/>
    </source>
</evidence>
<organism evidence="10 11">
    <name type="scientific">Fluctibacter corallii</name>
    <dbReference type="NCBI Taxonomy" id="2984329"/>
    <lineage>
        <taxon>Bacteria</taxon>
        <taxon>Pseudomonadati</taxon>
        <taxon>Pseudomonadota</taxon>
        <taxon>Gammaproteobacteria</taxon>
        <taxon>Alteromonadales</taxon>
        <taxon>Alteromonadaceae</taxon>
        <taxon>Fluctibacter</taxon>
    </lineage>
</organism>
<feature type="transmembrane region" description="Helical" evidence="8">
    <location>
        <begin position="319"/>
        <end position="340"/>
    </location>
</feature>
<dbReference type="Gene3D" id="1.20.1720.10">
    <property type="entry name" value="Multidrug resistance protein D"/>
    <property type="match status" value="1"/>
</dbReference>
<dbReference type="Pfam" id="PF07690">
    <property type="entry name" value="MFS_1"/>
    <property type="match status" value="1"/>
</dbReference>
<keyword evidence="11" id="KW-1185">Reference proteome</keyword>
<proteinExistence type="inferred from homology"/>
<dbReference type="InterPro" id="IPR004812">
    <property type="entry name" value="Efflux_drug-R_Bcr/CmlA"/>
</dbReference>
<dbReference type="Proteomes" id="UP001652504">
    <property type="component" value="Unassembled WGS sequence"/>
</dbReference>
<reference evidence="10 11" key="1">
    <citation type="submission" date="2022-10" db="EMBL/GenBank/DDBJ databases">
        <title>Aestuariibacter sp. AA17 isolated from Montipora capitata coral fragment.</title>
        <authorList>
            <person name="Emsley S.A."/>
            <person name="Pfannmuller K.M."/>
            <person name="Loughran R.M."/>
            <person name="Shlafstein M."/>
            <person name="Papke E."/>
            <person name="Saw J.H."/>
            <person name="Ushijima B."/>
            <person name="Videau P."/>
        </authorList>
    </citation>
    <scope>NUCLEOTIDE SEQUENCE [LARGE SCALE GENOMIC DNA]</scope>
    <source>
        <strain evidence="10 11">AA17</strain>
    </source>
</reference>